<dbReference type="EMBL" id="LWLN01000001">
    <property type="protein sequence ID" value="OLZ40747.1"/>
    <property type="molecule type" value="Genomic_DNA"/>
</dbReference>
<dbReference type="AlphaFoldDB" id="A0A1S8AVW6"/>
<dbReference type="RefSeq" id="WP_076145028.1">
    <property type="nucleotide sequence ID" value="NZ_LWLN01000001.1"/>
</dbReference>
<name>A0A1S8AVW6_9EURY</name>
<gene>
    <name evidence="2" type="ORF">A6E15_06975</name>
</gene>
<evidence type="ECO:0000313" key="2">
    <source>
        <dbReference type="EMBL" id="OLZ40747.1"/>
    </source>
</evidence>
<accession>A0A1S8AVW6</accession>
<keyword evidence="3" id="KW-1185">Reference proteome</keyword>
<feature type="transmembrane region" description="Helical" evidence="1">
    <location>
        <begin position="71"/>
        <end position="89"/>
    </location>
</feature>
<keyword evidence="1" id="KW-1133">Transmembrane helix</keyword>
<dbReference type="OrthoDB" id="242690at2157"/>
<protein>
    <submittedName>
        <fullName evidence="2">Uncharacterized protein</fullName>
    </submittedName>
</protein>
<keyword evidence="1" id="KW-0812">Transmembrane</keyword>
<evidence type="ECO:0000313" key="3">
    <source>
        <dbReference type="Proteomes" id="UP000189370"/>
    </source>
</evidence>
<sequence length="90" mass="8951">MPSQRTVGAAPLITGILLAFQSAGTLVQSGLALWSVLGLVGGCAAIVIGLGTLRGWDAFERETIGNDRPSVAVLGLAAAAFFAGVAIAIA</sequence>
<reference evidence="3" key="1">
    <citation type="submission" date="2016-04" db="EMBL/GenBank/DDBJ databases">
        <authorList>
            <person name="Chen S.-C."/>
            <person name="Lai M.-C."/>
        </authorList>
    </citation>
    <scope>NUCLEOTIDE SEQUENCE [LARGE SCALE GENOMIC DNA]</scope>
    <source>
        <strain evidence="3">AB14</strain>
    </source>
</reference>
<evidence type="ECO:0000256" key="1">
    <source>
        <dbReference type="SAM" id="Phobius"/>
    </source>
</evidence>
<proteinExistence type="predicted"/>
<feature type="transmembrane region" description="Helical" evidence="1">
    <location>
        <begin position="31"/>
        <end position="50"/>
    </location>
</feature>
<comment type="caution">
    <text evidence="2">The sequence shown here is derived from an EMBL/GenBank/DDBJ whole genome shotgun (WGS) entry which is preliminary data.</text>
</comment>
<organism evidence="2 3">
    <name type="scientific">Natrinema saccharevitans</name>
    <dbReference type="NCBI Taxonomy" id="301967"/>
    <lineage>
        <taxon>Archaea</taxon>
        <taxon>Methanobacteriati</taxon>
        <taxon>Methanobacteriota</taxon>
        <taxon>Stenosarchaea group</taxon>
        <taxon>Halobacteria</taxon>
        <taxon>Halobacteriales</taxon>
        <taxon>Natrialbaceae</taxon>
        <taxon>Natrinema</taxon>
    </lineage>
</organism>
<keyword evidence="1" id="KW-0472">Membrane</keyword>
<dbReference type="Proteomes" id="UP000189370">
    <property type="component" value="Unassembled WGS sequence"/>
</dbReference>